<proteinExistence type="predicted"/>
<protein>
    <submittedName>
        <fullName evidence="1">Uncharacterized protein</fullName>
    </submittedName>
</protein>
<accession>A0A919E0V9</accession>
<comment type="caution">
    <text evidence="1">The sequence shown here is derived from an EMBL/GenBank/DDBJ whole genome shotgun (WGS) entry which is preliminary data.</text>
</comment>
<sequence>MRTAHEAQTTSDRFAWAWRLDVTAGRGDLPSARSAGPFGRCVREKSVHVRLPVEPVDTVYAACRHTAKDAITLRKEWKHGFGPSFSTTFLAAEWAAAPLPSRRSGR</sequence>
<reference evidence="1" key="2">
    <citation type="submission" date="2020-09" db="EMBL/GenBank/DDBJ databases">
        <authorList>
            <person name="Sun Q."/>
            <person name="Ohkuma M."/>
        </authorList>
    </citation>
    <scope>NUCLEOTIDE SEQUENCE</scope>
    <source>
        <strain evidence="1">JCM 4477</strain>
    </source>
</reference>
<organism evidence="1 2">
    <name type="scientific">Streptomyces fumanus</name>
    <dbReference type="NCBI Taxonomy" id="67302"/>
    <lineage>
        <taxon>Bacteria</taxon>
        <taxon>Bacillati</taxon>
        <taxon>Actinomycetota</taxon>
        <taxon>Actinomycetes</taxon>
        <taxon>Kitasatosporales</taxon>
        <taxon>Streptomycetaceae</taxon>
        <taxon>Streptomyces</taxon>
    </lineage>
</organism>
<reference evidence="1" key="1">
    <citation type="journal article" date="2014" name="Int. J. Syst. Evol. Microbiol.">
        <title>Complete genome sequence of Corynebacterium casei LMG S-19264T (=DSM 44701T), isolated from a smear-ripened cheese.</title>
        <authorList>
            <consortium name="US DOE Joint Genome Institute (JGI-PGF)"/>
            <person name="Walter F."/>
            <person name="Albersmeier A."/>
            <person name="Kalinowski J."/>
            <person name="Ruckert C."/>
        </authorList>
    </citation>
    <scope>NUCLEOTIDE SEQUENCE</scope>
    <source>
        <strain evidence="1">JCM 4477</strain>
    </source>
</reference>
<evidence type="ECO:0000313" key="1">
    <source>
        <dbReference type="EMBL" id="GHE98735.1"/>
    </source>
</evidence>
<dbReference type="Proteomes" id="UP000630718">
    <property type="component" value="Unassembled WGS sequence"/>
</dbReference>
<keyword evidence="2" id="KW-1185">Reference proteome</keyword>
<gene>
    <name evidence="1" type="ORF">GCM10018772_23970</name>
</gene>
<evidence type="ECO:0000313" key="2">
    <source>
        <dbReference type="Proteomes" id="UP000630718"/>
    </source>
</evidence>
<dbReference type="EMBL" id="BNBI01000004">
    <property type="protein sequence ID" value="GHE98735.1"/>
    <property type="molecule type" value="Genomic_DNA"/>
</dbReference>
<name>A0A919E0V9_9ACTN</name>
<dbReference type="AlphaFoldDB" id="A0A919E0V9"/>